<dbReference type="Gene3D" id="3.40.50.1820">
    <property type="entry name" value="alpha/beta hydrolase"/>
    <property type="match status" value="1"/>
</dbReference>
<dbReference type="Proteomes" id="UP000754644">
    <property type="component" value="Unassembled WGS sequence"/>
</dbReference>
<name>A0A973A9E5_9GAMM</name>
<dbReference type="InterPro" id="IPR000639">
    <property type="entry name" value="Epox_hydrolase-like"/>
</dbReference>
<dbReference type="AlphaFoldDB" id="A0A973A9E5"/>
<evidence type="ECO:0000313" key="4">
    <source>
        <dbReference type="Proteomes" id="UP000754644"/>
    </source>
</evidence>
<evidence type="ECO:0000259" key="2">
    <source>
        <dbReference type="Pfam" id="PF00561"/>
    </source>
</evidence>
<proteinExistence type="predicted"/>
<dbReference type="PANTHER" id="PTHR43329">
    <property type="entry name" value="EPOXIDE HYDROLASE"/>
    <property type="match status" value="1"/>
</dbReference>
<dbReference type="Pfam" id="PF00561">
    <property type="entry name" value="Abhydrolase_1"/>
    <property type="match status" value="1"/>
</dbReference>
<comment type="caution">
    <text evidence="3">The sequence shown here is derived from an EMBL/GenBank/DDBJ whole genome shotgun (WGS) entry which is preliminary data.</text>
</comment>
<dbReference type="GO" id="GO:0016787">
    <property type="term" value="F:hydrolase activity"/>
    <property type="evidence" value="ECO:0007669"/>
    <property type="project" value="UniProtKB-KW"/>
</dbReference>
<feature type="domain" description="AB hydrolase-1" evidence="2">
    <location>
        <begin position="20"/>
        <end position="286"/>
    </location>
</feature>
<dbReference type="InterPro" id="IPR000073">
    <property type="entry name" value="AB_hydrolase_1"/>
</dbReference>
<organism evidence="3 4">
    <name type="scientific">SAR86 cluster bacterium</name>
    <dbReference type="NCBI Taxonomy" id="2030880"/>
    <lineage>
        <taxon>Bacteria</taxon>
        <taxon>Pseudomonadati</taxon>
        <taxon>Pseudomonadota</taxon>
        <taxon>Gammaproteobacteria</taxon>
        <taxon>SAR86 cluster</taxon>
    </lineage>
</organism>
<dbReference type="SUPFAM" id="SSF53474">
    <property type="entry name" value="alpha/beta-Hydrolases"/>
    <property type="match status" value="1"/>
</dbReference>
<sequence length="307" mass="34750">MIPVNGIDLAVYEAGQGGIPIVLAHGWPELAYSWRYQIPALVQQGYHVIAPDQRGYGLSSKPAGMEAYDIHQLTGDHVALLDALDIEQAIYVGHDWGAIVVWHHALLHPDRVLGVANLSVPFWPREPADPIAFWEKMLGPDFYIVHFNRQPGVAAAAFDRHPEQFLRNMYRTKQWLEPSANAGEPNGHSIIRLADEVVETGEPLLSEADLAVFVAAFQQGGFTAPCHWYQNFTRNWATTEQVEQRVRQPALMIYGEHDMVRKADMSAYVADLEVHTLPCGHWIQQEQPEATNRLLLDWLERRMRPLV</sequence>
<gene>
    <name evidence="3" type="ORF">HQ497_08400</name>
</gene>
<reference evidence="3" key="1">
    <citation type="submission" date="2020-05" db="EMBL/GenBank/DDBJ databases">
        <title>Sulfur intermediates as new biogeochemical hubs in an aquatic model microbial ecosystem.</title>
        <authorList>
            <person name="Vigneron A."/>
        </authorList>
    </citation>
    <scope>NUCLEOTIDE SEQUENCE</scope>
    <source>
        <strain evidence="3">Bin.250</strain>
    </source>
</reference>
<keyword evidence="1 3" id="KW-0378">Hydrolase</keyword>
<evidence type="ECO:0000313" key="3">
    <source>
        <dbReference type="EMBL" id="NQV65372.1"/>
    </source>
</evidence>
<protein>
    <submittedName>
        <fullName evidence="3">Alpha/beta hydrolase</fullName>
    </submittedName>
</protein>
<accession>A0A973A9E5</accession>
<evidence type="ECO:0000256" key="1">
    <source>
        <dbReference type="ARBA" id="ARBA00022801"/>
    </source>
</evidence>
<dbReference type="EMBL" id="JABMOJ010000313">
    <property type="protein sequence ID" value="NQV65372.1"/>
    <property type="molecule type" value="Genomic_DNA"/>
</dbReference>
<dbReference type="PRINTS" id="PR00412">
    <property type="entry name" value="EPOXHYDRLASE"/>
</dbReference>
<dbReference type="InterPro" id="IPR029058">
    <property type="entry name" value="AB_hydrolase_fold"/>
</dbReference>